<keyword evidence="2" id="KW-1185">Reference proteome</keyword>
<evidence type="ECO:0000313" key="1">
    <source>
        <dbReference type="EMBL" id="SJM46986.1"/>
    </source>
</evidence>
<sequence>MLWVLWGQKIPVPALVDDSVRGGELCVFDVPVCLSEHAL</sequence>
<gene>
    <name evidence="1" type="ORF">CZ674_00860</name>
</gene>
<dbReference type="AlphaFoldDB" id="A0A1R4ETS3"/>
<accession>A0A1R4ETS3</accession>
<evidence type="ECO:0000313" key="2">
    <source>
        <dbReference type="Proteomes" id="UP000195787"/>
    </source>
</evidence>
<proteinExistence type="predicted"/>
<organism evidence="1 2">
    <name type="scientific">Agrococcus casei LMG 22410</name>
    <dbReference type="NCBI Taxonomy" id="1255656"/>
    <lineage>
        <taxon>Bacteria</taxon>
        <taxon>Bacillati</taxon>
        <taxon>Actinomycetota</taxon>
        <taxon>Actinomycetes</taxon>
        <taxon>Micrococcales</taxon>
        <taxon>Microbacteriaceae</taxon>
        <taxon>Agrococcus</taxon>
    </lineage>
</organism>
<protein>
    <submittedName>
        <fullName evidence="1">Uncharacterized protein</fullName>
    </submittedName>
</protein>
<dbReference type="Proteomes" id="UP000195787">
    <property type="component" value="Unassembled WGS sequence"/>
</dbReference>
<dbReference type="EMBL" id="FUHU01000003">
    <property type="protein sequence ID" value="SJM46986.1"/>
    <property type="molecule type" value="Genomic_DNA"/>
</dbReference>
<name>A0A1R4ETS3_9MICO</name>
<reference evidence="1 2" key="1">
    <citation type="submission" date="2017-02" db="EMBL/GenBank/DDBJ databases">
        <authorList>
            <person name="Peterson S.W."/>
        </authorList>
    </citation>
    <scope>NUCLEOTIDE SEQUENCE [LARGE SCALE GENOMIC DNA]</scope>
    <source>
        <strain evidence="1 2">LMG 22410</strain>
    </source>
</reference>